<protein>
    <submittedName>
        <fullName evidence="1">Uncharacterized protein</fullName>
    </submittedName>
</protein>
<accession>A9KMB2</accession>
<evidence type="ECO:0000313" key="1">
    <source>
        <dbReference type="EMBL" id="ABX42866.1"/>
    </source>
</evidence>
<dbReference type="Proteomes" id="UP000000370">
    <property type="component" value="Chromosome"/>
</dbReference>
<organism evidence="1 2">
    <name type="scientific">Lachnoclostridium phytofermentans (strain ATCC 700394 / DSM 18823 / ISDg)</name>
    <name type="common">Clostridium phytofermentans</name>
    <dbReference type="NCBI Taxonomy" id="357809"/>
    <lineage>
        <taxon>Bacteria</taxon>
        <taxon>Bacillati</taxon>
        <taxon>Bacillota</taxon>
        <taxon>Clostridia</taxon>
        <taxon>Lachnospirales</taxon>
        <taxon>Lachnospiraceae</taxon>
    </lineage>
</organism>
<dbReference type="KEGG" id="cpy:Cphy_2505"/>
<dbReference type="AlphaFoldDB" id="A9KMB2"/>
<keyword evidence="2" id="KW-1185">Reference proteome</keyword>
<evidence type="ECO:0000313" key="2">
    <source>
        <dbReference type="Proteomes" id="UP000000370"/>
    </source>
</evidence>
<dbReference type="HOGENOM" id="CLU_2842098_0_0_9"/>
<name>A9KMB2_LACP7</name>
<dbReference type="EMBL" id="CP000885">
    <property type="protein sequence ID" value="ABX42866.1"/>
    <property type="molecule type" value="Genomic_DNA"/>
</dbReference>
<proteinExistence type="predicted"/>
<reference evidence="2" key="1">
    <citation type="submission" date="2007-11" db="EMBL/GenBank/DDBJ databases">
        <title>Complete genome sequence of Clostridium phytofermentans ISDg.</title>
        <authorList>
            <person name="Leschine S.B."/>
            <person name="Warnick T.A."/>
            <person name="Blanchard J.L."/>
            <person name="Schnell D.J."/>
            <person name="Petit E.L."/>
            <person name="LaTouf W.G."/>
            <person name="Copeland A."/>
            <person name="Lucas S."/>
            <person name="Lapidus A."/>
            <person name="Barry K."/>
            <person name="Glavina del Rio T."/>
            <person name="Dalin E."/>
            <person name="Tice H."/>
            <person name="Pitluck S."/>
            <person name="Kiss H."/>
            <person name="Brettin T."/>
            <person name="Bruce D."/>
            <person name="Detter J.C."/>
            <person name="Han C."/>
            <person name="Kuske C."/>
            <person name="Schmutz J."/>
            <person name="Larimer F."/>
            <person name="Land M."/>
            <person name="Hauser L."/>
            <person name="Kyrpides N."/>
            <person name="Kim E.A."/>
            <person name="Richardson P."/>
        </authorList>
    </citation>
    <scope>NUCLEOTIDE SEQUENCE [LARGE SCALE GENOMIC DNA]</scope>
    <source>
        <strain evidence="2">ATCC 700394 / DSM 18823 / ISDg</strain>
    </source>
</reference>
<sequence>MTVIERLSLELSNKEYLTQAEYIQFLTENNLISTDIYNKEIMQKQLLCIIFTPFCKCASQYFYQQ</sequence>
<gene>
    <name evidence="1" type="ordered locus">Cphy_2505</name>
</gene>